<protein>
    <submittedName>
        <fullName evidence="2">Uncharacterized protein</fullName>
    </submittedName>
</protein>
<dbReference type="EMBL" id="CP124543">
    <property type="protein sequence ID" value="WGV27990.1"/>
    <property type="molecule type" value="Genomic_DNA"/>
</dbReference>
<feature type="region of interest" description="Disordered" evidence="1">
    <location>
        <begin position="300"/>
        <end position="341"/>
    </location>
</feature>
<dbReference type="AlphaFoldDB" id="A0AAJ6PBM1"/>
<reference evidence="2 3" key="1">
    <citation type="journal article" date="2023" name="Limnol Oceanogr Lett">
        <title>Environmental adaptations by the intertidal Antarctic cyanobacterium Halotia branconii CENA392 as revealed using long-read genome sequencing.</title>
        <authorList>
            <person name="Dextro R.B."/>
            <person name="Delbaje E."/>
            <person name="Freitas P.N.N."/>
            <person name="Geraldes V."/>
            <person name="Pinto E."/>
            <person name="Long P.F."/>
            <person name="Fiore M.F."/>
        </authorList>
    </citation>
    <scope>NUCLEOTIDE SEQUENCE [LARGE SCALE GENOMIC DNA]</scope>
    <source>
        <strain evidence="2 3">CENA392</strain>
    </source>
</reference>
<sequence length="341" mass="40973">MGIETIIVIYDNDSCEVEEARKLDEEPTVGRLLQCLQKRLQQEQEENPDSEATKEFKKDIDILDKGYREEIPKIVDEYQKEYFQSFLRVQLPKAEENYKKLYNWTNDNDNPGTKIRRAISELRRESYEEVEANLEEQWECAWKQLENGYYCRREEALALKKRTGENFENYKKFKDTVTSWFKQLDDLYKKAEPLLETENYSALYAYSLEFAALLEQARQLKKDDTKYPQNLTVKDHEWLKSELTEHLRQYALAVFKYFYWYKNALEIAEKEKKTRENFDKFRQNRRDQFIREAQDIELKEIKEEDDYKDTPLPVKDSSSPVKAEEPERIPTKPSRTTNEST</sequence>
<dbReference type="KEGG" id="hbq:QI031_11135"/>
<dbReference type="Proteomes" id="UP001223520">
    <property type="component" value="Chromosome"/>
</dbReference>
<evidence type="ECO:0000313" key="3">
    <source>
        <dbReference type="Proteomes" id="UP001223520"/>
    </source>
</evidence>
<gene>
    <name evidence="2" type="ORF">QI031_11135</name>
</gene>
<name>A0AAJ6PBM1_9CYAN</name>
<proteinExistence type="predicted"/>
<dbReference type="RefSeq" id="WP_281485224.1">
    <property type="nucleotide sequence ID" value="NZ_CP124543.1"/>
</dbReference>
<accession>A0AAJ6PBM1</accession>
<evidence type="ECO:0000313" key="2">
    <source>
        <dbReference type="EMBL" id="WGV27990.1"/>
    </source>
</evidence>
<organism evidence="2 3">
    <name type="scientific">Halotia branconii CENA392</name>
    <dbReference type="NCBI Taxonomy" id="1539056"/>
    <lineage>
        <taxon>Bacteria</taxon>
        <taxon>Bacillati</taxon>
        <taxon>Cyanobacteriota</taxon>
        <taxon>Cyanophyceae</taxon>
        <taxon>Nostocales</taxon>
        <taxon>Nodulariaceae</taxon>
        <taxon>Halotia</taxon>
    </lineage>
</organism>
<keyword evidence="3" id="KW-1185">Reference proteome</keyword>
<evidence type="ECO:0000256" key="1">
    <source>
        <dbReference type="SAM" id="MobiDB-lite"/>
    </source>
</evidence>